<dbReference type="SUPFAM" id="SSF48452">
    <property type="entry name" value="TPR-like"/>
    <property type="match status" value="1"/>
</dbReference>
<keyword evidence="1" id="KW-0802">TPR repeat</keyword>
<dbReference type="InterPro" id="IPR011990">
    <property type="entry name" value="TPR-like_helical_dom_sf"/>
</dbReference>
<comment type="caution">
    <text evidence="2">The sequence shown here is derived from an EMBL/GenBank/DDBJ whole genome shotgun (WGS) entry which is preliminary data.</text>
</comment>
<reference evidence="2 3" key="1">
    <citation type="submission" date="2018-03" db="EMBL/GenBank/DDBJ databases">
        <title>Genomic Encyclopedia of Archaeal and Bacterial Type Strains, Phase II (KMG-II): from individual species to whole genera.</title>
        <authorList>
            <person name="Goeker M."/>
        </authorList>
    </citation>
    <scope>NUCLEOTIDE SEQUENCE [LARGE SCALE GENOMIC DNA]</scope>
    <source>
        <strain evidence="2 3">DSM 13175</strain>
    </source>
</reference>
<dbReference type="AlphaFoldDB" id="A0A2T0W428"/>
<keyword evidence="3" id="KW-1185">Reference proteome</keyword>
<dbReference type="PROSITE" id="PS50005">
    <property type="entry name" value="TPR"/>
    <property type="match status" value="1"/>
</dbReference>
<protein>
    <submittedName>
        <fullName evidence="2">Uncharacterized protein</fullName>
    </submittedName>
</protein>
<dbReference type="EMBL" id="PVTO01000021">
    <property type="protein sequence ID" value="PRY80141.1"/>
    <property type="molecule type" value="Genomic_DNA"/>
</dbReference>
<gene>
    <name evidence="2" type="ORF">CLV38_12131</name>
</gene>
<evidence type="ECO:0000313" key="2">
    <source>
        <dbReference type="EMBL" id="PRY80141.1"/>
    </source>
</evidence>
<dbReference type="InterPro" id="IPR019734">
    <property type="entry name" value="TPR_rpt"/>
</dbReference>
<dbReference type="Gene3D" id="1.25.40.10">
    <property type="entry name" value="Tetratricopeptide repeat domain"/>
    <property type="match status" value="1"/>
</dbReference>
<dbReference type="Proteomes" id="UP000238205">
    <property type="component" value="Unassembled WGS sequence"/>
</dbReference>
<proteinExistence type="predicted"/>
<feature type="repeat" description="TPR" evidence="1">
    <location>
        <begin position="11"/>
        <end position="44"/>
    </location>
</feature>
<name>A0A2T0W428_9LACT</name>
<organism evidence="2 3">
    <name type="scientific">Alkalibacterium olivapovliticus</name>
    <dbReference type="NCBI Taxonomy" id="99907"/>
    <lineage>
        <taxon>Bacteria</taxon>
        <taxon>Bacillati</taxon>
        <taxon>Bacillota</taxon>
        <taxon>Bacilli</taxon>
        <taxon>Lactobacillales</taxon>
        <taxon>Carnobacteriaceae</taxon>
        <taxon>Alkalibacterium</taxon>
    </lineage>
</organism>
<evidence type="ECO:0000256" key="1">
    <source>
        <dbReference type="PROSITE-ProRule" id="PRU00339"/>
    </source>
</evidence>
<evidence type="ECO:0000313" key="3">
    <source>
        <dbReference type="Proteomes" id="UP000238205"/>
    </source>
</evidence>
<dbReference type="RefSeq" id="WP_106194944.1">
    <property type="nucleotide sequence ID" value="NZ_PVTO01000021.1"/>
</dbReference>
<accession>A0A2T0W428</accession>
<sequence>MEKFKQYSKEFIRFKYMALNYKREGNYELALTFINKALNIQPEVIDLLADKAEVLYKITSYNQSMEIFKELIAIDNGRFTYLHGYYKCLYRLDHHITVSDIENLIYLKEEDSLYFFEKKLLSDQKDNLLFKETLFNYFPEFALPESVLHLPMKEARKIIARAYEKLNKRKRMLARVYYLKGLYKSLFSYLSKEIKKTPNRWINYEIYSEYKSLLDETEKAIDMIRQFEVQNPEQILVSAVQHVTLLKESNRLESAKKLFLMRKSSFL</sequence>